<evidence type="ECO:0000313" key="8">
    <source>
        <dbReference type="EMBL" id="EGJ71521.1"/>
    </source>
</evidence>
<keyword evidence="9" id="KW-1185">Reference proteome</keyword>
<name>F3ZNU5_9BACE</name>
<dbReference type="Pfam" id="PF14322">
    <property type="entry name" value="SusD-like_3"/>
    <property type="match status" value="1"/>
</dbReference>
<protein>
    <submittedName>
        <fullName evidence="8">RagB/SusD domain-containing protein</fullName>
    </submittedName>
</protein>
<dbReference type="eggNOG" id="COG0702">
    <property type="taxonomic scope" value="Bacteria"/>
</dbReference>
<evidence type="ECO:0000256" key="3">
    <source>
        <dbReference type="ARBA" id="ARBA00022729"/>
    </source>
</evidence>
<keyword evidence="4" id="KW-0472">Membrane</keyword>
<proteinExistence type="inferred from homology"/>
<evidence type="ECO:0000259" key="6">
    <source>
        <dbReference type="Pfam" id="PF07980"/>
    </source>
</evidence>
<evidence type="ECO:0000256" key="4">
    <source>
        <dbReference type="ARBA" id="ARBA00023136"/>
    </source>
</evidence>
<organism evidence="8 9">
    <name type="scientific">Bacteroides coprosuis DSM 18011</name>
    <dbReference type="NCBI Taxonomy" id="679937"/>
    <lineage>
        <taxon>Bacteria</taxon>
        <taxon>Pseudomonadati</taxon>
        <taxon>Bacteroidota</taxon>
        <taxon>Bacteroidia</taxon>
        <taxon>Bacteroidales</taxon>
        <taxon>Bacteroidaceae</taxon>
        <taxon>Bacteroides</taxon>
    </lineage>
</organism>
<dbReference type="HOGENOM" id="CLU_015553_1_3_10"/>
<dbReference type="SUPFAM" id="SSF48452">
    <property type="entry name" value="TPR-like"/>
    <property type="match status" value="1"/>
</dbReference>
<dbReference type="OrthoDB" id="617686at2"/>
<evidence type="ECO:0000259" key="7">
    <source>
        <dbReference type="Pfam" id="PF14322"/>
    </source>
</evidence>
<comment type="subcellular location">
    <subcellularLocation>
        <location evidence="1">Cell outer membrane</location>
    </subcellularLocation>
</comment>
<evidence type="ECO:0000256" key="5">
    <source>
        <dbReference type="ARBA" id="ARBA00023237"/>
    </source>
</evidence>
<dbReference type="GO" id="GO:0009279">
    <property type="term" value="C:cell outer membrane"/>
    <property type="evidence" value="ECO:0007669"/>
    <property type="project" value="UniProtKB-SubCell"/>
</dbReference>
<evidence type="ECO:0000256" key="2">
    <source>
        <dbReference type="ARBA" id="ARBA00006275"/>
    </source>
</evidence>
<dbReference type="STRING" id="679937.Bcop_1322"/>
<feature type="domain" description="RagB/SusD" evidence="6">
    <location>
        <begin position="353"/>
        <end position="505"/>
    </location>
</feature>
<accession>F3ZNU5</accession>
<dbReference type="AlphaFoldDB" id="F3ZNU5"/>
<keyword evidence="5" id="KW-0998">Cell outer membrane</keyword>
<dbReference type="InterPro" id="IPR012944">
    <property type="entry name" value="SusD_RagB_dom"/>
</dbReference>
<comment type="similarity">
    <text evidence="2">Belongs to the SusD family.</text>
</comment>
<dbReference type="PROSITE" id="PS51257">
    <property type="entry name" value="PROKAR_LIPOPROTEIN"/>
    <property type="match status" value="1"/>
</dbReference>
<evidence type="ECO:0000256" key="1">
    <source>
        <dbReference type="ARBA" id="ARBA00004442"/>
    </source>
</evidence>
<dbReference type="EMBL" id="CM001167">
    <property type="protein sequence ID" value="EGJ71521.1"/>
    <property type="molecule type" value="Genomic_DNA"/>
</dbReference>
<dbReference type="CDD" id="cd08977">
    <property type="entry name" value="SusD"/>
    <property type="match status" value="1"/>
</dbReference>
<keyword evidence="3" id="KW-0732">Signal</keyword>
<dbReference type="Pfam" id="PF07980">
    <property type="entry name" value="SusD_RagB"/>
    <property type="match status" value="1"/>
</dbReference>
<dbReference type="Proteomes" id="UP000018439">
    <property type="component" value="Chromosome"/>
</dbReference>
<evidence type="ECO:0000313" key="9">
    <source>
        <dbReference type="Proteomes" id="UP000018439"/>
    </source>
</evidence>
<gene>
    <name evidence="8" type="ORF">Bcop_1322</name>
</gene>
<dbReference type="InterPro" id="IPR033985">
    <property type="entry name" value="SusD-like_N"/>
</dbReference>
<feature type="domain" description="SusD-like N-terminal" evidence="7">
    <location>
        <begin position="23"/>
        <end position="228"/>
    </location>
</feature>
<sequence>MKTYIKTILIGSLSLGITACSSFLDEKPYSDITNENWSEGGKDQATEYTKGEQMEQLLTSAYKDFGNEFWQLDLYIMNESQSDNAYAGEDKEQTRQFDELRVSPTNGGIKRDWAYLFGQISKANTIIAWTPKIKDPNFNNKRQKEVEAEARAMRAIDYFYLVRLYENVPLIIDEIPEISVDNIDEVYPLLYPAQATKEVVYTQILEDLSFALENIPDYSDNKFKITKALVNFITAEVYATKDGFQNADWNKVKEHASKVVNDSRYRLLDKYDDLFAVEKEAEDGVLPSSNLLNEHSKESLFEVDYTSWNTLGNWGAQMFFGVDWKKFNTPSHDLVNAFNKENDEVRKKASIKFGDVTGKWTDKYWASNNYPYCFKMRAQEAANIIIYRYAEAILLLADAENEMGNISAAQKLVNQIRSRVNLPNTKANSKEELRLAIENEYRLEFAFEGKRWLDLKRRNRFIQVMKSCSDHQSDYGYRLNEQKLIWPIPQSELELNENLKQNPGY</sequence>
<dbReference type="InterPro" id="IPR011990">
    <property type="entry name" value="TPR-like_helical_dom_sf"/>
</dbReference>
<reference evidence="8 9" key="1">
    <citation type="journal article" date="2011" name="Stand. Genomic Sci.">
        <title>Non-contiguous finished genome sequence of Bacteroides coprosuis type strain (PC139).</title>
        <authorList>
            <person name="Land M."/>
            <person name="Held B."/>
            <person name="Gronow S."/>
            <person name="Abt B."/>
            <person name="Lucas S."/>
            <person name="Del Rio T.G."/>
            <person name="Nolan M."/>
            <person name="Tice H."/>
            <person name="Cheng J.F."/>
            <person name="Pitluck S."/>
            <person name="Liolios K."/>
            <person name="Pagani I."/>
            <person name="Ivanova N."/>
            <person name="Mavromatis K."/>
            <person name="Mikhailova N."/>
            <person name="Pati A."/>
            <person name="Tapia R."/>
            <person name="Han C."/>
            <person name="Goodwin L."/>
            <person name="Chen A."/>
            <person name="Palaniappan K."/>
            <person name="Hauser L."/>
            <person name="Brambilla E.M."/>
            <person name="Rohde M."/>
            <person name="Goker M."/>
            <person name="Detter J.C."/>
            <person name="Woyke T."/>
            <person name="Bristow J."/>
            <person name="Eisen J.A."/>
            <person name="Markowitz V."/>
            <person name="Hugenholtz P."/>
            <person name="Kyrpides N.C."/>
            <person name="Klenk H.P."/>
            <person name="Lapidus A."/>
        </authorList>
    </citation>
    <scope>NUCLEOTIDE SEQUENCE [LARGE SCALE GENOMIC DNA]</scope>
    <source>
        <strain evidence="8 9">DSM 18011</strain>
    </source>
</reference>
<dbReference type="Gene3D" id="1.25.40.390">
    <property type="match status" value="1"/>
</dbReference>